<proteinExistence type="predicted"/>
<sequence length="16" mass="1850">MSAFLDLTKECCKLFT</sequence>
<evidence type="ECO:0000313" key="1">
    <source>
        <dbReference type="EMBL" id="JAH57193.1"/>
    </source>
</evidence>
<organism evidence="1">
    <name type="scientific">Anguilla anguilla</name>
    <name type="common">European freshwater eel</name>
    <name type="synonym">Muraena anguilla</name>
    <dbReference type="NCBI Taxonomy" id="7936"/>
    <lineage>
        <taxon>Eukaryota</taxon>
        <taxon>Metazoa</taxon>
        <taxon>Chordata</taxon>
        <taxon>Craniata</taxon>
        <taxon>Vertebrata</taxon>
        <taxon>Euteleostomi</taxon>
        <taxon>Actinopterygii</taxon>
        <taxon>Neopterygii</taxon>
        <taxon>Teleostei</taxon>
        <taxon>Anguilliformes</taxon>
        <taxon>Anguillidae</taxon>
        <taxon>Anguilla</taxon>
    </lineage>
</organism>
<name>A0A0E9TWS4_ANGAN</name>
<accession>A0A0E9TWS4</accession>
<reference evidence="1" key="2">
    <citation type="journal article" date="2015" name="Fish Shellfish Immunol.">
        <title>Early steps in the European eel (Anguilla anguilla)-Vibrio vulnificus interaction in the gills: Role of the RtxA13 toxin.</title>
        <authorList>
            <person name="Callol A."/>
            <person name="Pajuelo D."/>
            <person name="Ebbesson L."/>
            <person name="Teles M."/>
            <person name="MacKenzie S."/>
            <person name="Amaro C."/>
        </authorList>
    </citation>
    <scope>NUCLEOTIDE SEQUENCE</scope>
</reference>
<dbReference type="EMBL" id="GBXM01051384">
    <property type="protein sequence ID" value="JAH57193.1"/>
    <property type="molecule type" value="Transcribed_RNA"/>
</dbReference>
<dbReference type="AlphaFoldDB" id="A0A0E9TWS4"/>
<reference evidence="1" key="1">
    <citation type="submission" date="2014-11" db="EMBL/GenBank/DDBJ databases">
        <authorList>
            <person name="Amaro Gonzalez C."/>
        </authorList>
    </citation>
    <scope>NUCLEOTIDE SEQUENCE</scope>
</reference>
<protein>
    <submittedName>
        <fullName evidence="1">Uncharacterized protein</fullName>
    </submittedName>
</protein>